<accession>A0A072PFY4</accession>
<gene>
    <name evidence="1" type="ORF">A1O9_03887</name>
</gene>
<dbReference type="OrthoDB" id="4161238at2759"/>
<evidence type="ECO:0000313" key="1">
    <source>
        <dbReference type="EMBL" id="KEF59044.1"/>
    </source>
</evidence>
<sequence>MDRTFPLNGLQTLSARVPHTLHFSAGRYHRANTIKIAISDSIHFLEDTSSQQKNAYFAQFIPSFEVLQATASASSLVVCPDLLEIFQAATPPSVDFKKLPTDVESRWGIYAFVLEKPGSRSAIYIGSGTNAIGGVKHRFFNYDNGYSLGKRVESTLNDGWSIAHKGLLCWGSIPTADLVPLLRVLYIALETVFAYVFWTMTKTKGKGKRNMAHISLWELGTHTYDGLCSHPALLEGILGGFDLTPE</sequence>
<reference evidence="1 2" key="1">
    <citation type="submission" date="2013-03" db="EMBL/GenBank/DDBJ databases">
        <title>The Genome Sequence of Exophiala aquamarina CBS 119918.</title>
        <authorList>
            <consortium name="The Broad Institute Genomics Platform"/>
            <person name="Cuomo C."/>
            <person name="de Hoog S."/>
            <person name="Gorbushina A."/>
            <person name="Walker B."/>
            <person name="Young S.K."/>
            <person name="Zeng Q."/>
            <person name="Gargeya S."/>
            <person name="Fitzgerald M."/>
            <person name="Haas B."/>
            <person name="Abouelleil A."/>
            <person name="Allen A.W."/>
            <person name="Alvarado L."/>
            <person name="Arachchi H.M."/>
            <person name="Berlin A.M."/>
            <person name="Chapman S.B."/>
            <person name="Gainer-Dewar J."/>
            <person name="Goldberg J."/>
            <person name="Griggs A."/>
            <person name="Gujja S."/>
            <person name="Hansen M."/>
            <person name="Howarth C."/>
            <person name="Imamovic A."/>
            <person name="Ireland A."/>
            <person name="Larimer J."/>
            <person name="McCowan C."/>
            <person name="Murphy C."/>
            <person name="Pearson M."/>
            <person name="Poon T.W."/>
            <person name="Priest M."/>
            <person name="Roberts A."/>
            <person name="Saif S."/>
            <person name="Shea T."/>
            <person name="Sisk P."/>
            <person name="Sykes S."/>
            <person name="Wortman J."/>
            <person name="Nusbaum C."/>
            <person name="Birren B."/>
        </authorList>
    </citation>
    <scope>NUCLEOTIDE SEQUENCE [LARGE SCALE GENOMIC DNA]</scope>
    <source>
        <strain evidence="1 2">CBS 119918</strain>
    </source>
</reference>
<dbReference type="VEuPathDB" id="FungiDB:A1O9_03887"/>
<dbReference type="GeneID" id="25278821"/>
<evidence type="ECO:0000313" key="2">
    <source>
        <dbReference type="Proteomes" id="UP000027920"/>
    </source>
</evidence>
<dbReference type="HOGENOM" id="CLU_1129065_0_0_1"/>
<name>A0A072PFY4_9EURO</name>
<dbReference type="AlphaFoldDB" id="A0A072PFY4"/>
<protein>
    <submittedName>
        <fullName evidence="1">Uncharacterized protein</fullName>
    </submittedName>
</protein>
<dbReference type="Proteomes" id="UP000027920">
    <property type="component" value="Unassembled WGS sequence"/>
</dbReference>
<dbReference type="EMBL" id="AMGV01000003">
    <property type="protein sequence ID" value="KEF59044.1"/>
    <property type="molecule type" value="Genomic_DNA"/>
</dbReference>
<keyword evidence="2" id="KW-1185">Reference proteome</keyword>
<proteinExistence type="predicted"/>
<dbReference type="STRING" id="1182545.A0A072PFY4"/>
<comment type="caution">
    <text evidence="1">The sequence shown here is derived from an EMBL/GenBank/DDBJ whole genome shotgun (WGS) entry which is preliminary data.</text>
</comment>
<organism evidence="1 2">
    <name type="scientific">Exophiala aquamarina CBS 119918</name>
    <dbReference type="NCBI Taxonomy" id="1182545"/>
    <lineage>
        <taxon>Eukaryota</taxon>
        <taxon>Fungi</taxon>
        <taxon>Dikarya</taxon>
        <taxon>Ascomycota</taxon>
        <taxon>Pezizomycotina</taxon>
        <taxon>Eurotiomycetes</taxon>
        <taxon>Chaetothyriomycetidae</taxon>
        <taxon>Chaetothyriales</taxon>
        <taxon>Herpotrichiellaceae</taxon>
        <taxon>Exophiala</taxon>
    </lineage>
</organism>
<dbReference type="RefSeq" id="XP_013261634.1">
    <property type="nucleotide sequence ID" value="XM_013406180.1"/>
</dbReference>